<dbReference type="RefSeq" id="WP_050818411.1">
    <property type="nucleotide sequence ID" value="NZ_CP021509.1"/>
</dbReference>
<dbReference type="PANTHER" id="PTHR11895:SF176">
    <property type="entry name" value="AMIDASE AMID-RELATED"/>
    <property type="match status" value="1"/>
</dbReference>
<protein>
    <submittedName>
        <fullName evidence="2">Asparaginyl-tRNA synthase (Glutamine-hydrolyzing)</fullName>
        <ecNumber evidence="2">6.3.5.6</ecNumber>
        <ecNumber evidence="2">6.3.5.7</ecNumber>
    </submittedName>
</protein>
<evidence type="ECO:0000313" key="3">
    <source>
        <dbReference type="Proteomes" id="UP000196205"/>
    </source>
</evidence>
<organism evidence="2 3">
    <name type="scientific">Acetobacter pasteurianus subsp. pasteurianus</name>
    <dbReference type="NCBI Taxonomy" id="481145"/>
    <lineage>
        <taxon>Bacteria</taxon>
        <taxon>Pseudomonadati</taxon>
        <taxon>Pseudomonadota</taxon>
        <taxon>Alphaproteobacteria</taxon>
        <taxon>Acetobacterales</taxon>
        <taxon>Acetobacteraceae</taxon>
        <taxon>Acetobacter</taxon>
    </lineage>
</organism>
<sequence length="453" mass="48413">MSLLFPSMLDAAQALADGRTTARQLVENALANIADPHGEGARTFISVHAMAARQQADDIDRLRSKGQAPSPLAGLPASVKDLFDEAGSTTKAGSMVLADASPASMDAPAIQRLKQAGLISVGRTTMTEFAFSGIGINPHFGTPTNPWHRNEKRIPGGSSSGAAISVSDNMALVGIGSDTGGSCRIPAALTGLVGFKPTARRISTQGTVPLSFTLDSIGSIGRTVKCCWAADSLMATGTLRIQDAPTGREGNTLRLGILGTSVMEDMDKTVAQTWEESLRKLSGNGVVLETFTCPPLKEIPKANSKGGFPAAESLTWHQSLLKTHRSLYDPFVLQRILRGYEQNAVDYISLQQSRARLIRQAADIMNHYDAVILPTVPIIAPKISDMNDNAHYIATNLLLLRNTTIANFLDLCAISLPCHRVGEAPVGLMVMGRHAEDRTLFHIAAQIEHMLSD</sequence>
<dbReference type="InterPro" id="IPR036928">
    <property type="entry name" value="AS_sf"/>
</dbReference>
<name>A0A1Y0XZ37_ACEPA</name>
<dbReference type="EC" id="6.3.5.7" evidence="2"/>
<evidence type="ECO:0000313" key="2">
    <source>
        <dbReference type="EMBL" id="ARW48199.1"/>
    </source>
</evidence>
<dbReference type="InterPro" id="IPR000120">
    <property type="entry name" value="Amidase"/>
</dbReference>
<dbReference type="SUPFAM" id="SSF75304">
    <property type="entry name" value="Amidase signature (AS) enzymes"/>
    <property type="match status" value="1"/>
</dbReference>
<dbReference type="Proteomes" id="UP000196205">
    <property type="component" value="Chromosome"/>
</dbReference>
<dbReference type="GO" id="GO:0050567">
    <property type="term" value="F:glutaminyl-tRNA synthase (glutamine-hydrolyzing) activity"/>
    <property type="evidence" value="ECO:0007669"/>
    <property type="project" value="UniProtKB-EC"/>
</dbReference>
<evidence type="ECO:0000259" key="1">
    <source>
        <dbReference type="Pfam" id="PF01425"/>
    </source>
</evidence>
<dbReference type="InterPro" id="IPR023631">
    <property type="entry name" value="Amidase_dom"/>
</dbReference>
<dbReference type="GO" id="GO:0050566">
    <property type="term" value="F:asparaginyl-tRNA synthase (glutamine-hydrolyzing) activity"/>
    <property type="evidence" value="ECO:0007669"/>
    <property type="project" value="UniProtKB-EC"/>
</dbReference>
<dbReference type="Pfam" id="PF01425">
    <property type="entry name" value="Amidase"/>
    <property type="match status" value="1"/>
</dbReference>
<dbReference type="NCBIfam" id="NF005460">
    <property type="entry name" value="PRK07056.1"/>
    <property type="match status" value="1"/>
</dbReference>
<dbReference type="OrthoDB" id="9811471at2"/>
<accession>A0A1Y0XZ37</accession>
<dbReference type="Gene3D" id="3.90.1300.10">
    <property type="entry name" value="Amidase signature (AS) domain"/>
    <property type="match status" value="1"/>
</dbReference>
<dbReference type="EMBL" id="CP021509">
    <property type="protein sequence ID" value="ARW48199.1"/>
    <property type="molecule type" value="Genomic_DNA"/>
</dbReference>
<gene>
    <name evidence="2" type="ORF">S1001342_01882</name>
</gene>
<dbReference type="AlphaFoldDB" id="A0A1Y0XZ37"/>
<proteinExistence type="predicted"/>
<keyword evidence="2" id="KW-0436">Ligase</keyword>
<reference evidence="2 3" key="1">
    <citation type="submission" date="2017-05" db="EMBL/GenBank/DDBJ databases">
        <title>Genome sequence of Acetobacter pasteurianus subsp. pasteurianus strain SRCM101342.</title>
        <authorList>
            <person name="Cho S.H."/>
        </authorList>
    </citation>
    <scope>NUCLEOTIDE SEQUENCE [LARGE SCALE GENOMIC DNA]</scope>
    <source>
        <strain evidence="2 3">SRCM101342</strain>
    </source>
</reference>
<dbReference type="PANTHER" id="PTHR11895">
    <property type="entry name" value="TRANSAMIDASE"/>
    <property type="match status" value="1"/>
</dbReference>
<dbReference type="EC" id="6.3.5.6" evidence="2"/>
<feature type="domain" description="Amidase" evidence="1">
    <location>
        <begin position="42"/>
        <end position="440"/>
    </location>
</feature>